<dbReference type="EMBL" id="JANBUJ010000151">
    <property type="protein sequence ID" value="KAJ2773985.1"/>
    <property type="molecule type" value="Genomic_DNA"/>
</dbReference>
<gene>
    <name evidence="1" type="ORF">IWQ57_001031</name>
</gene>
<keyword evidence="2" id="KW-1185">Reference proteome</keyword>
<protein>
    <submittedName>
        <fullName evidence="1">Uncharacterized protein</fullName>
    </submittedName>
</protein>
<name>A0ACC1K5H1_9FUNG</name>
<proteinExistence type="predicted"/>
<accession>A0ACC1K5H1</accession>
<sequence length="248" mass="27091">MAKKFTGENTKVKAAKEKKAEAKAEKDAKVQKKKDADEAQQWQAGAKQGGKKEDLEAKRLEKLARKKEADALLAAENKDNAKAKAPRGPAHSVKPAAVRGAEKKAAARAEKVAAAADEQPAQVETFAASNIDDALSLLDAIDMAADAPADGAAGATSRPVKADLVDRHPERRAKAAFAAYTERMLPVIKEEHPGLRQSQMKEIIFKRWQKAPENPFNQAHVAYDAKQDDVRGIIEQEKQQTKDRLRVD</sequence>
<evidence type="ECO:0000313" key="2">
    <source>
        <dbReference type="Proteomes" id="UP001140234"/>
    </source>
</evidence>
<dbReference type="Proteomes" id="UP001140234">
    <property type="component" value="Unassembled WGS sequence"/>
</dbReference>
<evidence type="ECO:0000313" key="1">
    <source>
        <dbReference type="EMBL" id="KAJ2773985.1"/>
    </source>
</evidence>
<organism evidence="1 2">
    <name type="scientific">Coemansia nantahalensis</name>
    <dbReference type="NCBI Taxonomy" id="2789366"/>
    <lineage>
        <taxon>Eukaryota</taxon>
        <taxon>Fungi</taxon>
        <taxon>Fungi incertae sedis</taxon>
        <taxon>Zoopagomycota</taxon>
        <taxon>Kickxellomycotina</taxon>
        <taxon>Kickxellomycetes</taxon>
        <taxon>Kickxellales</taxon>
        <taxon>Kickxellaceae</taxon>
        <taxon>Coemansia</taxon>
    </lineage>
</organism>
<reference evidence="1" key="1">
    <citation type="submission" date="2022-07" db="EMBL/GenBank/DDBJ databases">
        <title>Phylogenomic reconstructions and comparative analyses of Kickxellomycotina fungi.</title>
        <authorList>
            <person name="Reynolds N.K."/>
            <person name="Stajich J.E."/>
            <person name="Barry K."/>
            <person name="Grigoriev I.V."/>
            <person name="Crous P."/>
            <person name="Smith M.E."/>
        </authorList>
    </citation>
    <scope>NUCLEOTIDE SEQUENCE</scope>
    <source>
        <strain evidence="1">CBS 109366</strain>
    </source>
</reference>
<comment type="caution">
    <text evidence="1">The sequence shown here is derived from an EMBL/GenBank/DDBJ whole genome shotgun (WGS) entry which is preliminary data.</text>
</comment>